<dbReference type="Proteomes" id="UP001218638">
    <property type="component" value="Chromosome"/>
</dbReference>
<protein>
    <submittedName>
        <fullName evidence="2">Uncharacterized protein</fullName>
    </submittedName>
</protein>
<keyword evidence="1" id="KW-0732">Signal</keyword>
<evidence type="ECO:0000313" key="2">
    <source>
        <dbReference type="EMBL" id="WED67498.1"/>
    </source>
</evidence>
<name>A0AAF0I5R2_9BACT</name>
<feature type="signal peptide" evidence="1">
    <location>
        <begin position="1"/>
        <end position="22"/>
    </location>
</feature>
<dbReference type="RefSeq" id="WP_330931654.1">
    <property type="nucleotide sequence ID" value="NZ_CP119075.1"/>
</dbReference>
<proteinExistence type="predicted"/>
<keyword evidence="3" id="KW-1185">Reference proteome</keyword>
<evidence type="ECO:0000256" key="1">
    <source>
        <dbReference type="SAM" id="SignalP"/>
    </source>
</evidence>
<reference evidence="2" key="1">
    <citation type="submission" date="2023-03" db="EMBL/GenBank/DDBJ databases">
        <title>Lomoglobus Profundus gen. nov., sp. nov., a novel member of the phylum Verrucomicrobia, isolated from deep-marine sediment of South China Sea.</title>
        <authorList>
            <person name="Ahmad T."/>
            <person name="Ishaq S.E."/>
            <person name="Wang F."/>
        </authorList>
    </citation>
    <scope>NUCLEOTIDE SEQUENCE</scope>
    <source>
        <strain evidence="2">LMO-M01</strain>
    </source>
</reference>
<dbReference type="AlphaFoldDB" id="A0AAF0I5R2"/>
<sequence length="272" mass="29604">MSKLTSAALIAISLLTMGSAFAAERAKVVTFSKTYGGYQHVDDPASPDYGKETFVIAEGQFHLTGEDNDSMTSVAFGELGAIVGSSLRQQGFSPADSEDTADVIIVVHRGRTAPEAERLNSGQELNHTPLAPMAGPVQPVQPGVITINRSSGVTAGPVIVSGGNFEQIARILGFAQRFADLEYDRGNRATDYRYDEIVEELSQPRYYIVLGAYDGRALRANKRKVLLWETRLSFQAEKISFAERYAAMINGAARFFGQNTPAALDRRFVTID</sequence>
<dbReference type="EMBL" id="CP119075">
    <property type="protein sequence ID" value="WED67498.1"/>
    <property type="molecule type" value="Genomic_DNA"/>
</dbReference>
<dbReference type="KEGG" id="slom:PXH66_11615"/>
<gene>
    <name evidence="2" type="ORF">PXH66_11615</name>
</gene>
<organism evidence="2 3">
    <name type="scientific">Synoicihabitans lomoniglobus</name>
    <dbReference type="NCBI Taxonomy" id="2909285"/>
    <lineage>
        <taxon>Bacteria</taxon>
        <taxon>Pseudomonadati</taxon>
        <taxon>Verrucomicrobiota</taxon>
        <taxon>Opitutia</taxon>
        <taxon>Opitutales</taxon>
        <taxon>Opitutaceae</taxon>
        <taxon>Synoicihabitans</taxon>
    </lineage>
</organism>
<evidence type="ECO:0000313" key="3">
    <source>
        <dbReference type="Proteomes" id="UP001218638"/>
    </source>
</evidence>
<accession>A0AAF0I5R2</accession>
<feature type="chain" id="PRO_5042074809" evidence="1">
    <location>
        <begin position="23"/>
        <end position="272"/>
    </location>
</feature>